<evidence type="ECO:0000256" key="1">
    <source>
        <dbReference type="SAM" id="MobiDB-lite"/>
    </source>
</evidence>
<evidence type="ECO:0000313" key="3">
    <source>
        <dbReference type="Proteomes" id="UP001319180"/>
    </source>
</evidence>
<keyword evidence="3" id="KW-1185">Reference proteome</keyword>
<dbReference type="RefSeq" id="WP_254092403.1">
    <property type="nucleotide sequence ID" value="NZ_JAHESC010000037.1"/>
</dbReference>
<feature type="compositionally biased region" description="Basic residues" evidence="1">
    <location>
        <begin position="236"/>
        <end position="246"/>
    </location>
</feature>
<dbReference type="AlphaFoldDB" id="A0AAP2DD61"/>
<dbReference type="Proteomes" id="UP001319180">
    <property type="component" value="Unassembled WGS sequence"/>
</dbReference>
<accession>A0AAP2DD61</accession>
<organism evidence="2 3">
    <name type="scientific">Dawidia soli</name>
    <dbReference type="NCBI Taxonomy" id="2782352"/>
    <lineage>
        <taxon>Bacteria</taxon>
        <taxon>Pseudomonadati</taxon>
        <taxon>Bacteroidota</taxon>
        <taxon>Cytophagia</taxon>
        <taxon>Cytophagales</taxon>
        <taxon>Chryseotaleaceae</taxon>
        <taxon>Dawidia</taxon>
    </lineage>
</organism>
<evidence type="ECO:0000313" key="2">
    <source>
        <dbReference type="EMBL" id="MBT1689177.1"/>
    </source>
</evidence>
<feature type="region of interest" description="Disordered" evidence="1">
    <location>
        <begin position="227"/>
        <end position="246"/>
    </location>
</feature>
<feature type="region of interest" description="Disordered" evidence="1">
    <location>
        <begin position="143"/>
        <end position="162"/>
    </location>
</feature>
<reference evidence="2 3" key="1">
    <citation type="submission" date="2021-05" db="EMBL/GenBank/DDBJ databases">
        <title>A Polyphasic approach of four new species of the genus Ohtaekwangia: Ohtaekwangia histidinii sp. nov., Ohtaekwangia cretensis sp. nov., Ohtaekwangia indiensis sp. nov., Ohtaekwangia reichenbachii sp. nov. from diverse environment.</title>
        <authorList>
            <person name="Octaviana S."/>
        </authorList>
    </citation>
    <scope>NUCLEOTIDE SEQUENCE [LARGE SCALE GENOMIC DNA]</scope>
    <source>
        <strain evidence="2 3">PWU37</strain>
    </source>
</reference>
<gene>
    <name evidence="2" type="ORF">KK078_21610</name>
</gene>
<sequence length="246" mass="27433">MQGLLLYATLTWGQVGNILHTPDSVRPLDTAAYQAVCHMLRTEDQPHVVLDVQGRIDCHRINRHTSASLNFQALKALANDSRIVEVAVDNHYLYRDIMDSIRHGNLGAVYTNELTDATRYMVQYTPSQLKSMGFRDEIRASGPSGITLLPGGERDTTGDGKGSVNGHVVVMISRDLNERDAARKLAHEANGHALFFIMHQDPNHAEDKTRGGNPALEDQIRNCVAETEQNYDNAKRSRSGTTKHRY</sequence>
<protein>
    <submittedName>
        <fullName evidence="2">Uncharacterized protein</fullName>
    </submittedName>
</protein>
<name>A0AAP2DD61_9BACT</name>
<comment type="caution">
    <text evidence="2">The sequence shown here is derived from an EMBL/GenBank/DDBJ whole genome shotgun (WGS) entry which is preliminary data.</text>
</comment>
<dbReference type="EMBL" id="JAHESC010000037">
    <property type="protein sequence ID" value="MBT1689177.1"/>
    <property type="molecule type" value="Genomic_DNA"/>
</dbReference>
<proteinExistence type="predicted"/>